<feature type="region of interest" description="Disordered" evidence="1">
    <location>
        <begin position="126"/>
        <end position="148"/>
    </location>
</feature>
<evidence type="ECO:0000313" key="3">
    <source>
        <dbReference type="Proteomes" id="UP001150569"/>
    </source>
</evidence>
<proteinExistence type="predicted"/>
<keyword evidence="3" id="KW-1185">Reference proteome</keyword>
<feature type="compositionally biased region" description="Polar residues" evidence="1">
    <location>
        <begin position="126"/>
        <end position="137"/>
    </location>
</feature>
<organism evidence="2 3">
    <name type="scientific">Tieghemiomyces parasiticus</name>
    <dbReference type="NCBI Taxonomy" id="78921"/>
    <lineage>
        <taxon>Eukaryota</taxon>
        <taxon>Fungi</taxon>
        <taxon>Fungi incertae sedis</taxon>
        <taxon>Zoopagomycota</taxon>
        <taxon>Kickxellomycotina</taxon>
        <taxon>Dimargaritomycetes</taxon>
        <taxon>Dimargaritales</taxon>
        <taxon>Dimargaritaceae</taxon>
        <taxon>Tieghemiomyces</taxon>
    </lineage>
</organism>
<sequence>MDEVGRHTPVIGTLGWPLAPTDHRQRSSSLTAELTSSWPTVRSGQSFSSSTAISDTPTLDHATVVRRGIEIAERWQVQDLDDLLLRKPYLDDPERSWVKCKFQIDEAMRGPYLVLRAHLPAVQYTSAATPSSGTGPNRLQGEDTRASLPPPAERAVYEVVYLPDTPLHDCRGQMERWAKASSQSTIRWVDMTNKVELMAVKYLLTIYPGNENQETVKETINGIQLRIDALRNPAKLMARF</sequence>
<dbReference type="AlphaFoldDB" id="A0A9W8A660"/>
<comment type="caution">
    <text evidence="2">The sequence shown here is derived from an EMBL/GenBank/DDBJ whole genome shotgun (WGS) entry which is preliminary data.</text>
</comment>
<gene>
    <name evidence="2" type="ORF">IWQ60_005412</name>
</gene>
<dbReference type="Proteomes" id="UP001150569">
    <property type="component" value="Unassembled WGS sequence"/>
</dbReference>
<reference evidence="2" key="1">
    <citation type="submission" date="2022-07" db="EMBL/GenBank/DDBJ databases">
        <title>Phylogenomic reconstructions and comparative analyses of Kickxellomycotina fungi.</title>
        <authorList>
            <person name="Reynolds N.K."/>
            <person name="Stajich J.E."/>
            <person name="Barry K."/>
            <person name="Grigoriev I.V."/>
            <person name="Crous P."/>
            <person name="Smith M.E."/>
        </authorList>
    </citation>
    <scope>NUCLEOTIDE SEQUENCE</scope>
    <source>
        <strain evidence="2">RSA 861</strain>
    </source>
</reference>
<protein>
    <submittedName>
        <fullName evidence="2">Uncharacterized protein</fullName>
    </submittedName>
</protein>
<evidence type="ECO:0000256" key="1">
    <source>
        <dbReference type="SAM" id="MobiDB-lite"/>
    </source>
</evidence>
<dbReference type="EMBL" id="JANBPT010000290">
    <property type="protein sequence ID" value="KAJ1924154.1"/>
    <property type="molecule type" value="Genomic_DNA"/>
</dbReference>
<name>A0A9W8A660_9FUNG</name>
<evidence type="ECO:0000313" key="2">
    <source>
        <dbReference type="EMBL" id="KAJ1924154.1"/>
    </source>
</evidence>
<accession>A0A9W8A660</accession>